<dbReference type="NCBIfam" id="TIGR00254">
    <property type="entry name" value="GGDEF"/>
    <property type="match status" value="1"/>
</dbReference>
<dbReference type="Gene3D" id="3.30.70.270">
    <property type="match status" value="1"/>
</dbReference>
<protein>
    <submittedName>
        <fullName evidence="3">Diguanylate cyclase</fullName>
    </submittedName>
</protein>
<keyword evidence="1" id="KW-0812">Transmembrane</keyword>
<dbReference type="InterPro" id="IPR043128">
    <property type="entry name" value="Rev_trsase/Diguanyl_cyclase"/>
</dbReference>
<dbReference type="FunFam" id="3.30.70.270:FF:000001">
    <property type="entry name" value="Diguanylate cyclase domain protein"/>
    <property type="match status" value="1"/>
</dbReference>
<organism evidence="3 4">
    <name type="scientific">Ideonella dechloratans</name>
    <dbReference type="NCBI Taxonomy" id="36863"/>
    <lineage>
        <taxon>Bacteria</taxon>
        <taxon>Pseudomonadati</taxon>
        <taxon>Pseudomonadota</taxon>
        <taxon>Betaproteobacteria</taxon>
        <taxon>Burkholderiales</taxon>
        <taxon>Sphaerotilaceae</taxon>
        <taxon>Ideonella</taxon>
    </lineage>
</organism>
<name>A0A643FDE8_IDEDE</name>
<dbReference type="PANTHER" id="PTHR44757:SF2">
    <property type="entry name" value="BIOFILM ARCHITECTURE MAINTENANCE PROTEIN MBAA"/>
    <property type="match status" value="1"/>
</dbReference>
<dbReference type="InterPro" id="IPR035965">
    <property type="entry name" value="PAS-like_dom_sf"/>
</dbReference>
<dbReference type="SMART" id="SM00267">
    <property type="entry name" value="GGDEF"/>
    <property type="match status" value="1"/>
</dbReference>
<dbReference type="PANTHER" id="PTHR44757">
    <property type="entry name" value="DIGUANYLATE CYCLASE DGCP"/>
    <property type="match status" value="1"/>
</dbReference>
<dbReference type="AlphaFoldDB" id="A0A643FDE8"/>
<dbReference type="InterPro" id="IPR029787">
    <property type="entry name" value="Nucleotide_cyclase"/>
</dbReference>
<dbReference type="PROSITE" id="PS50887">
    <property type="entry name" value="GGDEF"/>
    <property type="match status" value="1"/>
</dbReference>
<feature type="domain" description="GGDEF" evidence="2">
    <location>
        <begin position="532"/>
        <end position="665"/>
    </location>
</feature>
<dbReference type="GO" id="GO:0003824">
    <property type="term" value="F:catalytic activity"/>
    <property type="evidence" value="ECO:0007669"/>
    <property type="project" value="UniProtKB-ARBA"/>
</dbReference>
<comment type="caution">
    <text evidence="3">The sequence shown here is derived from an EMBL/GenBank/DDBJ whole genome shotgun (WGS) entry which is preliminary data.</text>
</comment>
<dbReference type="InterPro" id="IPR052155">
    <property type="entry name" value="Biofilm_reg_signaling"/>
</dbReference>
<dbReference type="OrthoDB" id="8929028at2"/>
<keyword evidence="1" id="KW-1133">Transmembrane helix</keyword>
<dbReference type="NCBIfam" id="TIGR00229">
    <property type="entry name" value="sensory_box"/>
    <property type="match status" value="1"/>
</dbReference>
<dbReference type="CDD" id="cd00130">
    <property type="entry name" value="PAS"/>
    <property type="match status" value="1"/>
</dbReference>
<dbReference type="Proteomes" id="UP000430120">
    <property type="component" value="Unassembled WGS sequence"/>
</dbReference>
<gene>
    <name evidence="3" type="ORF">F7Q92_10290</name>
</gene>
<proteinExistence type="predicted"/>
<dbReference type="SUPFAM" id="SSF55785">
    <property type="entry name" value="PYP-like sensor domain (PAS domain)"/>
    <property type="match status" value="1"/>
</dbReference>
<evidence type="ECO:0000313" key="4">
    <source>
        <dbReference type="Proteomes" id="UP000430120"/>
    </source>
</evidence>
<feature type="transmembrane region" description="Helical" evidence="1">
    <location>
        <begin position="12"/>
        <end position="33"/>
    </location>
</feature>
<dbReference type="Gene3D" id="3.30.450.20">
    <property type="entry name" value="PAS domain"/>
    <property type="match status" value="1"/>
</dbReference>
<dbReference type="InterPro" id="IPR000014">
    <property type="entry name" value="PAS"/>
</dbReference>
<dbReference type="SUPFAM" id="SSF55073">
    <property type="entry name" value="Nucleotide cyclase"/>
    <property type="match status" value="1"/>
</dbReference>
<dbReference type="RefSeq" id="WP_151124059.1">
    <property type="nucleotide sequence ID" value="NZ_CP088081.1"/>
</dbReference>
<dbReference type="InterPro" id="IPR000160">
    <property type="entry name" value="GGDEF_dom"/>
</dbReference>
<sequence>MPARWRGSLLLRLTLGSLLVGVLATAMISGLLIRDAERETEARVRQVVLQDAVHGAAALSRRLIERQQSLQAAAQTVRDPARWDASSDAHPGLAVMFDDIFVADPQGRVFPSPNDDPPLGIPPGALARQAGFLTTVQEARPLIWLLQSDGISPGRPGAATAGALAVFTEPVLRAGHVQAVLGGVLRLGRTGLMGDVVEAGPDFGEGAISQLLAVTDGQGRRLVEGEAAPGVSPAASAQCLSEAMRRWRAQGSPVEPAGVVWLDGDQIVVAAGVPGPDWVVWRAYSRAVMVAPLDVLRERSLRWALGTWAGLSLVLLLYLGWQLSPLAKLERRVVALLDGAQAADEGWPIARGEIGALSATLHSVALALADKDNENRQLLERLESVMAAAPLGLAFLRGDRLSLVNAEMARLLGYEPRALSGLPARVLLADAGEADRVLGAIQGALRTGQAYVGEHRFLRLQGSSFWGQLHASEVRPGEPEAGMVWTLSDITTQVQSRHQLEWSATHDALTGLLNRRGFEERMARFVEGRQRRPTALLIIDLDHFKPINDSEGHPAGDAMLQAVAAALSEGVRASDAVGRLGGDEFAVLLEGCPPQWAQRLAQKLLERVQAARVPWNGRVLQVGASIGLAMWDERMGSAQRWNHAADQACYEAKRSGRAAVRCSSAEALDEALPG</sequence>
<reference evidence="3 4" key="1">
    <citation type="submission" date="2019-09" db="EMBL/GenBank/DDBJ databases">
        <title>Draft genome sequences of 48 bacterial type strains from the CCUG.</title>
        <authorList>
            <person name="Tunovic T."/>
            <person name="Pineiro-Iglesias B."/>
            <person name="Unosson C."/>
            <person name="Inganas E."/>
            <person name="Ohlen M."/>
            <person name="Cardew S."/>
            <person name="Jensie-Markopoulos S."/>
            <person name="Salva-Serra F."/>
            <person name="Jaen-Luchoro D."/>
            <person name="Karlsson R."/>
            <person name="Svensson-Stadler L."/>
            <person name="Chun J."/>
            <person name="Moore E."/>
        </authorList>
    </citation>
    <scope>NUCLEOTIDE SEQUENCE [LARGE SCALE GENOMIC DNA]</scope>
    <source>
        <strain evidence="3 4">CCUG 30977</strain>
    </source>
</reference>
<evidence type="ECO:0000259" key="2">
    <source>
        <dbReference type="PROSITE" id="PS50887"/>
    </source>
</evidence>
<keyword evidence="1" id="KW-0472">Membrane</keyword>
<evidence type="ECO:0000256" key="1">
    <source>
        <dbReference type="SAM" id="Phobius"/>
    </source>
</evidence>
<dbReference type="Pfam" id="PF00990">
    <property type="entry name" value="GGDEF"/>
    <property type="match status" value="1"/>
</dbReference>
<keyword evidence="4" id="KW-1185">Reference proteome</keyword>
<dbReference type="EMBL" id="VZPB01000020">
    <property type="protein sequence ID" value="KAB0582556.1"/>
    <property type="molecule type" value="Genomic_DNA"/>
</dbReference>
<dbReference type="CDD" id="cd01949">
    <property type="entry name" value="GGDEF"/>
    <property type="match status" value="1"/>
</dbReference>
<accession>A0A643FDE8</accession>
<evidence type="ECO:0000313" key="3">
    <source>
        <dbReference type="EMBL" id="KAB0582556.1"/>
    </source>
</evidence>